<reference evidence="2 3" key="1">
    <citation type="submission" date="2007-08" db="EMBL/GenBank/DDBJ databases">
        <title>Draft genome sequence of Clostridium leptum (DSM 753).</title>
        <authorList>
            <person name="Sudarsanam P."/>
            <person name="Ley R."/>
            <person name="Guruge J."/>
            <person name="Turnbaugh P.J."/>
            <person name="Mahowald M."/>
            <person name="Liep D."/>
            <person name="Gordon J."/>
        </authorList>
    </citation>
    <scope>NUCLEOTIDE SEQUENCE [LARGE SCALE GENOMIC DNA]</scope>
    <source>
        <strain evidence="2 3">DSM 753</strain>
    </source>
</reference>
<gene>
    <name evidence="2" type="ORF">CLOLEP_01089</name>
</gene>
<organism evidence="2 3">
    <name type="scientific">[Clostridium] leptum DSM 753</name>
    <dbReference type="NCBI Taxonomy" id="428125"/>
    <lineage>
        <taxon>Bacteria</taxon>
        <taxon>Bacillati</taxon>
        <taxon>Bacillota</taxon>
        <taxon>Clostridia</taxon>
        <taxon>Eubacteriales</taxon>
        <taxon>Oscillospiraceae</taxon>
        <taxon>Oscillospiraceae incertae sedis</taxon>
    </lineage>
</organism>
<evidence type="ECO:0000313" key="3">
    <source>
        <dbReference type="Proteomes" id="UP000003490"/>
    </source>
</evidence>
<feature type="region of interest" description="Disordered" evidence="1">
    <location>
        <begin position="1"/>
        <end position="34"/>
    </location>
</feature>
<dbReference type="HOGENOM" id="CLU_3373031_0_0_9"/>
<evidence type="ECO:0000313" key="2">
    <source>
        <dbReference type="EMBL" id="EDO62228.1"/>
    </source>
</evidence>
<proteinExistence type="predicted"/>
<dbReference type="AlphaFoldDB" id="A7VRA6"/>
<comment type="caution">
    <text evidence="2">The sequence shown here is derived from an EMBL/GenBank/DDBJ whole genome shotgun (WGS) entry which is preliminary data.</text>
</comment>
<sequence length="34" mass="3647">MPRPGKDSAGPAGKLPRSAGEESKNSDMQNRITY</sequence>
<name>A7VRA6_9FIRM</name>
<dbReference type="EMBL" id="ABCB02000016">
    <property type="protein sequence ID" value="EDO62228.1"/>
    <property type="molecule type" value="Genomic_DNA"/>
</dbReference>
<dbReference type="Proteomes" id="UP000003490">
    <property type="component" value="Unassembled WGS sequence"/>
</dbReference>
<evidence type="ECO:0000256" key="1">
    <source>
        <dbReference type="SAM" id="MobiDB-lite"/>
    </source>
</evidence>
<reference evidence="2 3" key="2">
    <citation type="submission" date="2007-08" db="EMBL/GenBank/DDBJ databases">
        <authorList>
            <person name="Fulton L."/>
            <person name="Clifton S."/>
            <person name="Fulton B."/>
            <person name="Xu J."/>
            <person name="Minx P."/>
            <person name="Pepin K.H."/>
            <person name="Johnson M."/>
            <person name="Thiruvilangam P."/>
            <person name="Bhonagiri V."/>
            <person name="Nash W.E."/>
            <person name="Wang C."/>
            <person name="Mardis E.R."/>
            <person name="Wilson R.K."/>
        </authorList>
    </citation>
    <scope>NUCLEOTIDE SEQUENCE [LARGE SCALE GENOMIC DNA]</scope>
    <source>
        <strain evidence="2 3">DSM 753</strain>
    </source>
</reference>
<accession>A7VRA6</accession>
<protein>
    <submittedName>
        <fullName evidence="2">Uncharacterized protein</fullName>
    </submittedName>
</protein>